<dbReference type="Gene3D" id="3.40.1620.10">
    <property type="entry name" value="YefM-like domain"/>
    <property type="match status" value="1"/>
</dbReference>
<organism evidence="3 4">
    <name type="scientific">Caldicoprobacter faecalis</name>
    <dbReference type="NCBI Taxonomy" id="937334"/>
    <lineage>
        <taxon>Bacteria</taxon>
        <taxon>Bacillati</taxon>
        <taxon>Bacillota</taxon>
        <taxon>Clostridia</taxon>
        <taxon>Caldicoprobacterales</taxon>
        <taxon>Caldicoprobacteraceae</taxon>
        <taxon>Caldicoprobacter</taxon>
    </lineage>
</organism>
<evidence type="ECO:0000256" key="1">
    <source>
        <dbReference type="ARBA" id="ARBA00009981"/>
    </source>
</evidence>
<evidence type="ECO:0000256" key="2">
    <source>
        <dbReference type="RuleBase" id="RU362080"/>
    </source>
</evidence>
<protein>
    <recommendedName>
        <fullName evidence="2">Antitoxin</fullName>
    </recommendedName>
</protein>
<comment type="similarity">
    <text evidence="1 2">Belongs to the phD/YefM antitoxin family.</text>
</comment>
<reference evidence="3 4" key="1">
    <citation type="submission" date="2016-10" db="EMBL/GenBank/DDBJ databases">
        <authorList>
            <person name="de Groot N.N."/>
        </authorList>
    </citation>
    <scope>NUCLEOTIDE SEQUENCE [LARGE SCALE GENOMIC DNA]</scope>
    <source>
        <strain evidence="3 4">DSM 20678</strain>
    </source>
</reference>
<dbReference type="Pfam" id="PF02604">
    <property type="entry name" value="PhdYeFM_antitox"/>
    <property type="match status" value="1"/>
</dbReference>
<gene>
    <name evidence="3" type="ORF">SAMN05444406_11714</name>
</gene>
<dbReference type="RefSeq" id="WP_025747279.1">
    <property type="nucleotide sequence ID" value="NZ_FOXR01000017.1"/>
</dbReference>
<dbReference type="SUPFAM" id="SSF143120">
    <property type="entry name" value="YefM-like"/>
    <property type="match status" value="1"/>
</dbReference>
<proteinExistence type="inferred from homology"/>
<sequence length="79" mass="9181">MIINATEFKMRVGKYLKLAEKEEIIITKNGKEVAKLVPINKQGTPNADFLYGLMRNYPNKDISPRQIREERIGKYENPN</sequence>
<keyword evidence="4" id="KW-1185">Reference proteome</keyword>
<evidence type="ECO:0000313" key="4">
    <source>
        <dbReference type="Proteomes" id="UP000198577"/>
    </source>
</evidence>
<dbReference type="AlphaFoldDB" id="A0A1I5WJ50"/>
<dbReference type="InterPro" id="IPR036165">
    <property type="entry name" value="YefM-like_sf"/>
</dbReference>
<dbReference type="EMBL" id="FOXR01000017">
    <property type="protein sequence ID" value="SFQ19416.1"/>
    <property type="molecule type" value="Genomic_DNA"/>
</dbReference>
<evidence type="ECO:0000313" key="3">
    <source>
        <dbReference type="EMBL" id="SFQ19416.1"/>
    </source>
</evidence>
<dbReference type="OrthoDB" id="9808428at2"/>
<dbReference type="Proteomes" id="UP000198577">
    <property type="component" value="Unassembled WGS sequence"/>
</dbReference>
<accession>A0A1I5WJ50</accession>
<dbReference type="NCBIfam" id="TIGR01552">
    <property type="entry name" value="phd_fam"/>
    <property type="match status" value="1"/>
</dbReference>
<name>A0A1I5WJ50_9FIRM</name>
<dbReference type="InterPro" id="IPR006442">
    <property type="entry name" value="Antitoxin_Phd/YefM"/>
</dbReference>
<comment type="function">
    <text evidence="2">Antitoxin component of a type II toxin-antitoxin (TA) system.</text>
</comment>